<reference evidence="6" key="1">
    <citation type="submission" date="2022-11" db="EMBL/GenBank/DDBJ databases">
        <authorList>
            <person name="Scott C."/>
            <person name="Bruce N."/>
        </authorList>
    </citation>
    <scope>NUCLEOTIDE SEQUENCE</scope>
</reference>
<comment type="caution">
    <text evidence="6">The sequence shown here is derived from an EMBL/GenBank/DDBJ whole genome shotgun (WGS) entry which is preliminary data.</text>
</comment>
<dbReference type="GO" id="GO:0004467">
    <property type="term" value="F:long-chain fatty acid-CoA ligase activity"/>
    <property type="evidence" value="ECO:0007669"/>
    <property type="project" value="TreeGrafter"/>
</dbReference>
<sequence length="399" mass="44474">MSFLRYGAWLRQAHGVKPQDIVAMDFENSDIFVFLWMGIWSIGAKPAFMNYNLSGPTLTHCVKTSNASLLLVDPNVASNVTDDVRKDLSHVRIVELNPGLEREILSTEPQRRPDSERTEEFGHGLAILIYTSGTTGMPKPAIAMPLYHSSAAILGLLNTLEAGKTIAIGRKFSATRFWDDVRAADASIIQYVGEMCRYLLKAPVQTEKDTGENLDKKHRVRTAFGNGLRPDVWAEFKERFGIDAIGEFYAATEAPLGTFNFSRNDFTMGAVGRNGWLYDAVMSFGGDAWFRTGDLVIWDKDGRVFFADRIGDTFRWKSENVSTAEVGQILGSHPAVHEANVYGVQLPHHDGRAGCAAIVVDGVDPSKVDLDTVYWLQDREYVPFREKDWKMIVEGAAKL</sequence>
<evidence type="ECO:0000259" key="5">
    <source>
        <dbReference type="Pfam" id="PF00501"/>
    </source>
</evidence>
<evidence type="ECO:0000256" key="1">
    <source>
        <dbReference type="ARBA" id="ARBA00006432"/>
    </source>
</evidence>
<protein>
    <recommendedName>
        <fullName evidence="5">AMP-dependent synthetase/ligase domain-containing protein</fullName>
    </recommendedName>
</protein>
<proteinExistence type="inferred from homology"/>
<dbReference type="InterPro" id="IPR000873">
    <property type="entry name" value="AMP-dep_synth/lig_dom"/>
</dbReference>
<dbReference type="GO" id="GO:0005324">
    <property type="term" value="F:long-chain fatty acid transmembrane transporter activity"/>
    <property type="evidence" value="ECO:0007669"/>
    <property type="project" value="TreeGrafter"/>
</dbReference>
<dbReference type="GO" id="GO:0005777">
    <property type="term" value="C:peroxisome"/>
    <property type="evidence" value="ECO:0007669"/>
    <property type="project" value="TreeGrafter"/>
</dbReference>
<name>A0A9P1H206_9PEZI</name>
<dbReference type="PANTHER" id="PTHR43107:SF15">
    <property type="entry name" value="FATTY ACID TRANSPORT PROTEIN 3, ISOFORM A"/>
    <property type="match status" value="1"/>
</dbReference>
<dbReference type="GO" id="GO:0044539">
    <property type="term" value="P:long-chain fatty acid import into cell"/>
    <property type="evidence" value="ECO:0007669"/>
    <property type="project" value="TreeGrafter"/>
</dbReference>
<evidence type="ECO:0000313" key="7">
    <source>
        <dbReference type="Proteomes" id="UP000838763"/>
    </source>
</evidence>
<dbReference type="InterPro" id="IPR020845">
    <property type="entry name" value="AMP-binding_CS"/>
</dbReference>
<dbReference type="InterPro" id="IPR042099">
    <property type="entry name" value="ANL_N_sf"/>
</dbReference>
<feature type="domain" description="AMP-dependent synthetase/ligase" evidence="5">
    <location>
        <begin position="5"/>
        <end position="141"/>
    </location>
</feature>
<dbReference type="Gene3D" id="3.40.50.980">
    <property type="match status" value="1"/>
</dbReference>
<dbReference type="AlphaFoldDB" id="A0A9P1H206"/>
<accession>A0A9P1H206</accession>
<dbReference type="GO" id="GO:0005524">
    <property type="term" value="F:ATP binding"/>
    <property type="evidence" value="ECO:0007669"/>
    <property type="project" value="UniProtKB-KW"/>
</dbReference>
<dbReference type="Gene3D" id="3.40.50.12780">
    <property type="entry name" value="N-terminal domain of ligase-like"/>
    <property type="match status" value="2"/>
</dbReference>
<dbReference type="Pfam" id="PF00501">
    <property type="entry name" value="AMP-binding"/>
    <property type="match status" value="2"/>
</dbReference>
<evidence type="ECO:0000256" key="3">
    <source>
        <dbReference type="ARBA" id="ARBA00022741"/>
    </source>
</evidence>
<keyword evidence="7" id="KW-1185">Reference proteome</keyword>
<dbReference type="EMBL" id="CALLCH030000011">
    <property type="protein sequence ID" value="CAI4214527.1"/>
    <property type="molecule type" value="Genomic_DNA"/>
</dbReference>
<dbReference type="Proteomes" id="UP000838763">
    <property type="component" value="Unassembled WGS sequence"/>
</dbReference>
<gene>
    <name evidence="6" type="ORF">PPNO1_LOCUS4261</name>
</gene>
<dbReference type="SUPFAM" id="SSF56801">
    <property type="entry name" value="Acetyl-CoA synthetase-like"/>
    <property type="match status" value="1"/>
</dbReference>
<keyword evidence="2" id="KW-0436">Ligase</keyword>
<evidence type="ECO:0000256" key="4">
    <source>
        <dbReference type="ARBA" id="ARBA00022840"/>
    </source>
</evidence>
<dbReference type="PANTHER" id="PTHR43107">
    <property type="entry name" value="LONG-CHAIN FATTY ACID TRANSPORT PROTEIN"/>
    <property type="match status" value="1"/>
</dbReference>
<evidence type="ECO:0000256" key="2">
    <source>
        <dbReference type="ARBA" id="ARBA00022598"/>
    </source>
</evidence>
<dbReference type="OrthoDB" id="10253869at2759"/>
<feature type="domain" description="AMP-dependent synthetase/ligase" evidence="5">
    <location>
        <begin position="143"/>
        <end position="273"/>
    </location>
</feature>
<dbReference type="GO" id="GO:0005811">
    <property type="term" value="C:lipid droplet"/>
    <property type="evidence" value="ECO:0007669"/>
    <property type="project" value="TreeGrafter"/>
</dbReference>
<comment type="similarity">
    <text evidence="1">Belongs to the ATP-dependent AMP-binding enzyme family.</text>
</comment>
<keyword evidence="4" id="KW-0067">ATP-binding</keyword>
<dbReference type="GO" id="GO:0009898">
    <property type="term" value="C:cytoplasmic side of plasma membrane"/>
    <property type="evidence" value="ECO:0007669"/>
    <property type="project" value="TreeGrafter"/>
</dbReference>
<organism evidence="6 7">
    <name type="scientific">Parascedosporium putredinis</name>
    <dbReference type="NCBI Taxonomy" id="1442378"/>
    <lineage>
        <taxon>Eukaryota</taxon>
        <taxon>Fungi</taxon>
        <taxon>Dikarya</taxon>
        <taxon>Ascomycota</taxon>
        <taxon>Pezizomycotina</taxon>
        <taxon>Sordariomycetes</taxon>
        <taxon>Hypocreomycetidae</taxon>
        <taxon>Microascales</taxon>
        <taxon>Microascaceae</taxon>
        <taxon>Parascedosporium</taxon>
    </lineage>
</organism>
<keyword evidence="3" id="KW-0547">Nucleotide-binding</keyword>
<dbReference type="PROSITE" id="PS00455">
    <property type="entry name" value="AMP_BINDING"/>
    <property type="match status" value="1"/>
</dbReference>
<evidence type="ECO:0000313" key="6">
    <source>
        <dbReference type="EMBL" id="CAI4214527.1"/>
    </source>
</evidence>